<sequence>MTVHNQAKELETQSYKTRSMCEV</sequence>
<feature type="region of interest" description="Disordered" evidence="1">
    <location>
        <begin position="1"/>
        <end position="23"/>
    </location>
</feature>
<organism evidence="2">
    <name type="scientific">Rhizophora mucronata</name>
    <name type="common">Asiatic mangrove</name>
    <dbReference type="NCBI Taxonomy" id="61149"/>
    <lineage>
        <taxon>Eukaryota</taxon>
        <taxon>Viridiplantae</taxon>
        <taxon>Streptophyta</taxon>
        <taxon>Embryophyta</taxon>
        <taxon>Tracheophyta</taxon>
        <taxon>Spermatophyta</taxon>
        <taxon>Magnoliopsida</taxon>
        <taxon>eudicotyledons</taxon>
        <taxon>Gunneridae</taxon>
        <taxon>Pentapetalae</taxon>
        <taxon>rosids</taxon>
        <taxon>fabids</taxon>
        <taxon>Malpighiales</taxon>
        <taxon>Rhizophoraceae</taxon>
        <taxon>Rhizophora</taxon>
    </lineage>
</organism>
<dbReference type="EMBL" id="GGEC01069121">
    <property type="protein sequence ID" value="MBX49605.1"/>
    <property type="molecule type" value="Transcribed_RNA"/>
</dbReference>
<evidence type="ECO:0000313" key="2">
    <source>
        <dbReference type="EMBL" id="MBX49605.1"/>
    </source>
</evidence>
<protein>
    <submittedName>
        <fullName evidence="2">Uncharacterized protein</fullName>
    </submittedName>
</protein>
<evidence type="ECO:0000256" key="1">
    <source>
        <dbReference type="SAM" id="MobiDB-lite"/>
    </source>
</evidence>
<reference evidence="2" key="1">
    <citation type="submission" date="2018-02" db="EMBL/GenBank/DDBJ databases">
        <title>Rhizophora mucronata_Transcriptome.</title>
        <authorList>
            <person name="Meera S.P."/>
            <person name="Sreeshan A."/>
            <person name="Augustine A."/>
        </authorList>
    </citation>
    <scope>NUCLEOTIDE SEQUENCE</scope>
    <source>
        <tissue evidence="2">Leaf</tissue>
    </source>
</reference>
<proteinExistence type="predicted"/>
<name>A0A2P2P4C4_RHIMU</name>
<feature type="compositionally biased region" description="Basic and acidic residues" evidence="1">
    <location>
        <begin position="1"/>
        <end position="11"/>
    </location>
</feature>
<dbReference type="AlphaFoldDB" id="A0A2P2P4C4"/>
<accession>A0A2P2P4C4</accession>